<keyword evidence="2" id="KW-1185">Reference proteome</keyword>
<name>A0A0C3EXS0_PILCF</name>
<dbReference type="InParanoid" id="A0A0C3EXS0"/>
<reference evidence="2" key="2">
    <citation type="submission" date="2015-01" db="EMBL/GenBank/DDBJ databases">
        <title>Evolutionary Origins and Diversification of the Mycorrhizal Mutualists.</title>
        <authorList>
            <consortium name="DOE Joint Genome Institute"/>
            <consortium name="Mycorrhizal Genomics Consortium"/>
            <person name="Kohler A."/>
            <person name="Kuo A."/>
            <person name="Nagy L.G."/>
            <person name="Floudas D."/>
            <person name="Copeland A."/>
            <person name="Barry K.W."/>
            <person name="Cichocki N."/>
            <person name="Veneault-Fourrey C."/>
            <person name="LaButti K."/>
            <person name="Lindquist E.A."/>
            <person name="Lipzen A."/>
            <person name="Lundell T."/>
            <person name="Morin E."/>
            <person name="Murat C."/>
            <person name="Riley R."/>
            <person name="Ohm R."/>
            <person name="Sun H."/>
            <person name="Tunlid A."/>
            <person name="Henrissat B."/>
            <person name="Grigoriev I.V."/>
            <person name="Hibbett D.S."/>
            <person name="Martin F."/>
        </authorList>
    </citation>
    <scope>NUCLEOTIDE SEQUENCE [LARGE SCALE GENOMIC DNA]</scope>
    <source>
        <strain evidence="2">F 1598</strain>
    </source>
</reference>
<dbReference type="Proteomes" id="UP000054166">
    <property type="component" value="Unassembled WGS sequence"/>
</dbReference>
<proteinExistence type="predicted"/>
<evidence type="ECO:0000313" key="2">
    <source>
        <dbReference type="Proteomes" id="UP000054166"/>
    </source>
</evidence>
<dbReference type="AlphaFoldDB" id="A0A0C3EXS0"/>
<sequence>MGEVNGDFNQKWSFDTIASLFEMDSKDLWAVKTLAWWYKQVFMLKPYTNVTNSDSSSSKHTLRAA</sequence>
<organism evidence="1 2">
    <name type="scientific">Piloderma croceum (strain F 1598)</name>
    <dbReference type="NCBI Taxonomy" id="765440"/>
    <lineage>
        <taxon>Eukaryota</taxon>
        <taxon>Fungi</taxon>
        <taxon>Dikarya</taxon>
        <taxon>Basidiomycota</taxon>
        <taxon>Agaricomycotina</taxon>
        <taxon>Agaricomycetes</taxon>
        <taxon>Agaricomycetidae</taxon>
        <taxon>Atheliales</taxon>
        <taxon>Atheliaceae</taxon>
        <taxon>Piloderma</taxon>
    </lineage>
</organism>
<evidence type="ECO:0000313" key="1">
    <source>
        <dbReference type="EMBL" id="KIM72754.1"/>
    </source>
</evidence>
<accession>A0A0C3EXS0</accession>
<reference evidence="1 2" key="1">
    <citation type="submission" date="2014-04" db="EMBL/GenBank/DDBJ databases">
        <authorList>
            <consortium name="DOE Joint Genome Institute"/>
            <person name="Kuo A."/>
            <person name="Tarkka M."/>
            <person name="Buscot F."/>
            <person name="Kohler A."/>
            <person name="Nagy L.G."/>
            <person name="Floudas D."/>
            <person name="Copeland A."/>
            <person name="Barry K.W."/>
            <person name="Cichocki N."/>
            <person name="Veneault-Fourrey C."/>
            <person name="LaButti K."/>
            <person name="Lindquist E.A."/>
            <person name="Lipzen A."/>
            <person name="Lundell T."/>
            <person name="Morin E."/>
            <person name="Murat C."/>
            <person name="Sun H."/>
            <person name="Tunlid A."/>
            <person name="Henrissat B."/>
            <person name="Grigoriev I.V."/>
            <person name="Hibbett D.S."/>
            <person name="Martin F."/>
            <person name="Nordberg H.P."/>
            <person name="Cantor M.N."/>
            <person name="Hua S.X."/>
        </authorList>
    </citation>
    <scope>NUCLEOTIDE SEQUENCE [LARGE SCALE GENOMIC DNA]</scope>
    <source>
        <strain evidence="1 2">F 1598</strain>
    </source>
</reference>
<gene>
    <name evidence="1" type="ORF">PILCRDRAFT_15848</name>
</gene>
<dbReference type="EMBL" id="KN833109">
    <property type="protein sequence ID" value="KIM72754.1"/>
    <property type="molecule type" value="Genomic_DNA"/>
</dbReference>
<dbReference type="HOGENOM" id="CLU_2850524_0_0_1"/>
<protein>
    <submittedName>
        <fullName evidence="1">Uncharacterized protein</fullName>
    </submittedName>
</protein>